<dbReference type="EMBL" id="BAWF01000069">
    <property type="protein sequence ID" value="GAF49163.1"/>
    <property type="molecule type" value="Genomic_DNA"/>
</dbReference>
<dbReference type="AlphaFoldDB" id="X0PZW9"/>
<protein>
    <submittedName>
        <fullName evidence="1">Uncharacterized protein</fullName>
    </submittedName>
</protein>
<sequence>MQVHASGASGHISNRAFIEVNRQVRVPHEGLASVGGQRYGAGLGRAKVRRCRGRRRDGRKWLASSVIQAVYTKGAEIRSWDEAQRGRLYITWKVHRSWMLGEAERAYRNHQVDEFE</sequence>
<evidence type="ECO:0000313" key="1">
    <source>
        <dbReference type="EMBL" id="GAF49163.1"/>
    </source>
</evidence>
<evidence type="ECO:0000313" key="2">
    <source>
        <dbReference type="Proteomes" id="UP000019491"/>
    </source>
</evidence>
<name>X0PZW9_RHOWR</name>
<comment type="caution">
    <text evidence="1">The sequence shown here is derived from an EMBL/GenBank/DDBJ whole genome shotgun (WGS) entry which is preliminary data.</text>
</comment>
<gene>
    <name evidence="1" type="ORF">RW1_069_00320</name>
</gene>
<keyword evidence="2" id="KW-1185">Reference proteome</keyword>
<dbReference type="Proteomes" id="UP000019491">
    <property type="component" value="Unassembled WGS sequence"/>
</dbReference>
<proteinExistence type="predicted"/>
<reference evidence="1 2" key="1">
    <citation type="submission" date="2014-02" db="EMBL/GenBank/DDBJ databases">
        <title>Whole genome shotgun sequence of Rhodococcus wratislaviensis NBRC 100605.</title>
        <authorList>
            <person name="Hosoyama A."/>
            <person name="Tsuchikane K."/>
            <person name="Yoshida I."/>
            <person name="Ohji S."/>
            <person name="Ichikawa N."/>
            <person name="Yamazoe A."/>
            <person name="Fujita N."/>
        </authorList>
    </citation>
    <scope>NUCLEOTIDE SEQUENCE [LARGE SCALE GENOMIC DNA]</scope>
    <source>
        <strain evidence="1 2">NBRC 100605</strain>
    </source>
</reference>
<organism evidence="1 2">
    <name type="scientific">Rhodococcus wratislaviensis NBRC 100605</name>
    <dbReference type="NCBI Taxonomy" id="1219028"/>
    <lineage>
        <taxon>Bacteria</taxon>
        <taxon>Bacillati</taxon>
        <taxon>Actinomycetota</taxon>
        <taxon>Actinomycetes</taxon>
        <taxon>Mycobacteriales</taxon>
        <taxon>Nocardiaceae</taxon>
        <taxon>Rhodococcus</taxon>
    </lineage>
</organism>
<accession>X0PZW9</accession>